<feature type="transmembrane region" description="Helical" evidence="2">
    <location>
        <begin position="269"/>
        <end position="286"/>
    </location>
</feature>
<accession>A0A3P1SF23</accession>
<dbReference type="RefSeq" id="WP_124869170.1">
    <property type="nucleotide sequence ID" value="NZ_RQZF01000003.1"/>
</dbReference>
<evidence type="ECO:0000313" key="3">
    <source>
        <dbReference type="EMBL" id="RRC95520.1"/>
    </source>
</evidence>
<proteinExistence type="predicted"/>
<reference evidence="3 4" key="1">
    <citation type="submission" date="2018-11" db="EMBL/GenBank/DDBJ databases">
        <title>Genomes From Bacteria Associated with the Canine Oral Cavity: a Test Case for Automated Genome-Based Taxonomic Assignment.</title>
        <authorList>
            <person name="Coil D.A."/>
            <person name="Jospin G."/>
            <person name="Darling A.E."/>
            <person name="Wallis C."/>
            <person name="Davis I.J."/>
            <person name="Harris S."/>
            <person name="Eisen J.A."/>
            <person name="Holcombe L.J."/>
            <person name="O'Flynn C."/>
        </authorList>
    </citation>
    <scope>NUCLEOTIDE SEQUENCE [LARGE SCALE GENOMIC DNA]</scope>
    <source>
        <strain evidence="3 4">OH770</strain>
    </source>
</reference>
<dbReference type="Pfam" id="PF12811">
    <property type="entry name" value="BaxI_1"/>
    <property type="match status" value="1"/>
</dbReference>
<dbReference type="PANTHER" id="PTHR41282:SF1">
    <property type="entry name" value="CONSERVED TRANSMEMBRANE PROTEIN-RELATED"/>
    <property type="match status" value="1"/>
</dbReference>
<keyword evidence="2" id="KW-1133">Transmembrane helix</keyword>
<organism evidence="3 4">
    <name type="scientific">Schaalia canis</name>
    <dbReference type="NCBI Taxonomy" id="100469"/>
    <lineage>
        <taxon>Bacteria</taxon>
        <taxon>Bacillati</taxon>
        <taxon>Actinomycetota</taxon>
        <taxon>Actinomycetes</taxon>
        <taxon>Actinomycetales</taxon>
        <taxon>Actinomycetaceae</taxon>
        <taxon>Schaalia</taxon>
    </lineage>
</organism>
<dbReference type="Proteomes" id="UP000280444">
    <property type="component" value="Unassembled WGS sequence"/>
</dbReference>
<feature type="transmembrane region" description="Helical" evidence="2">
    <location>
        <begin position="108"/>
        <end position="129"/>
    </location>
</feature>
<feature type="transmembrane region" description="Helical" evidence="2">
    <location>
        <begin position="229"/>
        <end position="248"/>
    </location>
</feature>
<dbReference type="InterPro" id="IPR010539">
    <property type="entry name" value="BaxI_1-like"/>
</dbReference>
<gene>
    <name evidence="3" type="ORF">EII11_04395</name>
</gene>
<dbReference type="PIRSF" id="PIRSF009160">
    <property type="entry name" value="UCP009160"/>
    <property type="match status" value="1"/>
</dbReference>
<keyword evidence="2" id="KW-0812">Transmembrane</keyword>
<comment type="caution">
    <text evidence="3">The sequence shown here is derived from an EMBL/GenBank/DDBJ whole genome shotgun (WGS) entry which is preliminary data.</text>
</comment>
<dbReference type="EMBL" id="RQZF01000003">
    <property type="protein sequence ID" value="RRC95520.1"/>
    <property type="molecule type" value="Genomic_DNA"/>
</dbReference>
<keyword evidence="2" id="KW-0472">Membrane</keyword>
<evidence type="ECO:0000313" key="4">
    <source>
        <dbReference type="Proteomes" id="UP000280444"/>
    </source>
</evidence>
<sequence>MSNPVLNRMQDQWNATTPAGYPTMPGYEVGRGSQPLPPPSQVPSFEQRGYTASDMEGMERAYAGASADAVDRGQMTYDDVIVKTALSLGVVILGAALGWFLFALNPVFGLGAMAIGFLGGFVLAMVNIFSRTIRPALVLAYALVEGLALGALSAFMELSYPGVVIQALLATAAVFTVTLVLFTSGKVRNSPKLMRFMLIGLIGLIVYRLLNMVLVWTGVLSTSIDNMRIMGIPLGLAVGVFAVILGAISLIGDFDQIQQGVRAGAPAKFAWACAFGLMVTIIWMYTEMLRLLAILRD</sequence>
<dbReference type="AlphaFoldDB" id="A0A3P1SF23"/>
<evidence type="ECO:0000256" key="2">
    <source>
        <dbReference type="SAM" id="Phobius"/>
    </source>
</evidence>
<feature type="transmembrane region" description="Helical" evidence="2">
    <location>
        <begin position="162"/>
        <end position="184"/>
    </location>
</feature>
<name>A0A3P1SF23_9ACTO</name>
<keyword evidence="4" id="KW-1185">Reference proteome</keyword>
<feature type="region of interest" description="Disordered" evidence="1">
    <location>
        <begin position="24"/>
        <end position="46"/>
    </location>
</feature>
<feature type="transmembrane region" description="Helical" evidence="2">
    <location>
        <begin position="80"/>
        <end position="102"/>
    </location>
</feature>
<evidence type="ECO:0000256" key="1">
    <source>
        <dbReference type="SAM" id="MobiDB-lite"/>
    </source>
</evidence>
<dbReference type="OrthoDB" id="116480at2"/>
<protein>
    <submittedName>
        <fullName evidence="3">Bax inhibitor-1/YccA family protein</fullName>
    </submittedName>
</protein>
<feature type="transmembrane region" description="Helical" evidence="2">
    <location>
        <begin position="196"/>
        <end position="217"/>
    </location>
</feature>
<feature type="transmembrane region" description="Helical" evidence="2">
    <location>
        <begin position="136"/>
        <end position="156"/>
    </location>
</feature>
<dbReference type="PANTHER" id="PTHR41282">
    <property type="entry name" value="CONSERVED TRANSMEMBRANE PROTEIN-RELATED"/>
    <property type="match status" value="1"/>
</dbReference>